<name>A0A3P1TDN7_9ACTN</name>
<accession>A0A3P1TDN7</accession>
<gene>
    <name evidence="1" type="ORF">EII34_00440</name>
</gene>
<dbReference type="AlphaFoldDB" id="A0A3P1TDN7"/>
<dbReference type="OrthoDB" id="4426339at2"/>
<evidence type="ECO:0000313" key="1">
    <source>
        <dbReference type="EMBL" id="RRD07006.1"/>
    </source>
</evidence>
<protein>
    <recommendedName>
        <fullName evidence="3">Bacteriocin biosynthesis cyclodehydratase domain-containing protein</fullName>
    </recommendedName>
</protein>
<dbReference type="NCBIfam" id="TIGR03882">
    <property type="entry name" value="cyclo_dehyd_2"/>
    <property type="match status" value="1"/>
</dbReference>
<organism evidence="1 2">
    <name type="scientific">Arachnia propionica</name>
    <dbReference type="NCBI Taxonomy" id="1750"/>
    <lineage>
        <taxon>Bacteria</taxon>
        <taxon>Bacillati</taxon>
        <taxon>Actinomycetota</taxon>
        <taxon>Actinomycetes</taxon>
        <taxon>Propionibacteriales</taxon>
        <taxon>Propionibacteriaceae</taxon>
        <taxon>Arachnia</taxon>
    </lineage>
</organism>
<proteinExistence type="predicted"/>
<sequence>MALYRLSPAWRITPVGEDYELHGGDDARYLLEASTVARRLSAGEGITRDEVPAVEIGEFEQLRSAGVIGPVLETRSGTVALLGDPVPVEIGRHLVLERREVAGADLVVVVRHRSTHREILEQVRELERVHLYADISFHHTVSIGPLVIPHETPCIGCLYGRLQERWGDHRPAPQPAVVTEFGQLVSALLSTEVGRVLAGDTALVGRTIAWDLEQRRVVSERLLTVPICSYCQDFENQGVIPS</sequence>
<dbReference type="EMBL" id="RQZG01000001">
    <property type="protein sequence ID" value="RRD07006.1"/>
    <property type="molecule type" value="Genomic_DNA"/>
</dbReference>
<dbReference type="Proteomes" id="UP000280819">
    <property type="component" value="Unassembled WGS sequence"/>
</dbReference>
<dbReference type="Gene3D" id="3.40.50.720">
    <property type="entry name" value="NAD(P)-binding Rossmann-like Domain"/>
    <property type="match status" value="1"/>
</dbReference>
<dbReference type="RefSeq" id="WP_124841673.1">
    <property type="nucleotide sequence ID" value="NZ_RQZG01000001.1"/>
</dbReference>
<evidence type="ECO:0000313" key="2">
    <source>
        <dbReference type="Proteomes" id="UP000280819"/>
    </source>
</evidence>
<reference evidence="1 2" key="1">
    <citation type="submission" date="2018-11" db="EMBL/GenBank/DDBJ databases">
        <title>Genomes From Bacteria Associated with the Canine Oral Cavity: a Test Case for Automated Genome-Based Taxonomic Assignment.</title>
        <authorList>
            <person name="Coil D.A."/>
            <person name="Jospin G."/>
            <person name="Darling A.E."/>
            <person name="Wallis C."/>
            <person name="Davis I.J."/>
            <person name="Harris S."/>
            <person name="Eisen J.A."/>
            <person name="Holcombe L.J."/>
            <person name="O'Flynn C."/>
        </authorList>
    </citation>
    <scope>NUCLEOTIDE SEQUENCE [LARGE SCALE GENOMIC DNA]</scope>
    <source>
        <strain evidence="1 2">OH887_COT-365</strain>
    </source>
</reference>
<dbReference type="InterPro" id="IPR022291">
    <property type="entry name" value="Bacteriocin_synth_cyclodeHase"/>
</dbReference>
<evidence type="ECO:0008006" key="3">
    <source>
        <dbReference type="Google" id="ProtNLM"/>
    </source>
</evidence>
<comment type="caution">
    <text evidence="1">The sequence shown here is derived from an EMBL/GenBank/DDBJ whole genome shotgun (WGS) entry which is preliminary data.</text>
</comment>